<evidence type="ECO:0000256" key="1">
    <source>
        <dbReference type="ARBA" id="ARBA00004609"/>
    </source>
</evidence>
<evidence type="ECO:0000256" key="12">
    <source>
        <dbReference type="RuleBase" id="RU003519"/>
    </source>
</evidence>
<evidence type="ECO:0000256" key="10">
    <source>
        <dbReference type="ARBA" id="ARBA00023288"/>
    </source>
</evidence>
<dbReference type="GO" id="GO:0016477">
    <property type="term" value="P:cell migration"/>
    <property type="evidence" value="ECO:0007669"/>
    <property type="project" value="TreeGrafter"/>
</dbReference>
<keyword evidence="8" id="KW-0325">Glycoprotein</keyword>
<dbReference type="GO" id="GO:0090263">
    <property type="term" value="P:positive regulation of canonical Wnt signaling pathway"/>
    <property type="evidence" value="ECO:0007669"/>
    <property type="project" value="TreeGrafter"/>
</dbReference>
<feature type="non-terminal residue" evidence="14">
    <location>
        <position position="1"/>
    </location>
</feature>
<comment type="subcellular location">
    <subcellularLocation>
        <location evidence="1 12">Cell membrane</location>
        <topology evidence="1 12">Lipid-anchor</topology>
        <topology evidence="1 12">GPI-anchor</topology>
    </subcellularLocation>
</comment>
<comment type="caution">
    <text evidence="14">The sequence shown here is derived from an EMBL/GenBank/DDBJ whole genome shotgun (WGS) entry which is preliminary data.</text>
</comment>
<organism evidence="14 15">
    <name type="scientific">Pogonophryne albipinna</name>
    <dbReference type="NCBI Taxonomy" id="1090488"/>
    <lineage>
        <taxon>Eukaryota</taxon>
        <taxon>Metazoa</taxon>
        <taxon>Chordata</taxon>
        <taxon>Craniata</taxon>
        <taxon>Vertebrata</taxon>
        <taxon>Euteleostomi</taxon>
        <taxon>Actinopterygii</taxon>
        <taxon>Neopterygii</taxon>
        <taxon>Teleostei</taxon>
        <taxon>Neoteleostei</taxon>
        <taxon>Acanthomorphata</taxon>
        <taxon>Eupercaria</taxon>
        <taxon>Perciformes</taxon>
        <taxon>Notothenioidei</taxon>
        <taxon>Pogonophryne</taxon>
    </lineage>
</organism>
<feature type="chain" id="PRO_5042020848" evidence="13">
    <location>
        <begin position="33"/>
        <end position="168"/>
    </location>
</feature>
<keyword evidence="6 12" id="KW-0654">Proteoglycan</keyword>
<dbReference type="GO" id="GO:0098552">
    <property type="term" value="C:side of membrane"/>
    <property type="evidence" value="ECO:0007669"/>
    <property type="project" value="UniProtKB-KW"/>
</dbReference>
<dbReference type="PANTHER" id="PTHR10822:SF19">
    <property type="entry name" value="GLYPICAN-5"/>
    <property type="match status" value="1"/>
</dbReference>
<evidence type="ECO:0000256" key="13">
    <source>
        <dbReference type="SAM" id="SignalP"/>
    </source>
</evidence>
<accession>A0AAD6F3W8</accession>
<evidence type="ECO:0000313" key="15">
    <source>
        <dbReference type="Proteomes" id="UP001219934"/>
    </source>
</evidence>
<dbReference type="GO" id="GO:0005576">
    <property type="term" value="C:extracellular region"/>
    <property type="evidence" value="ECO:0007669"/>
    <property type="project" value="TreeGrafter"/>
</dbReference>
<gene>
    <name evidence="14" type="ORF">JOQ06_024421</name>
</gene>
<evidence type="ECO:0000256" key="7">
    <source>
        <dbReference type="ARBA" id="ARBA00023136"/>
    </source>
</evidence>
<keyword evidence="7 12" id="KW-0472">Membrane</keyword>
<evidence type="ECO:0000256" key="5">
    <source>
        <dbReference type="ARBA" id="ARBA00022729"/>
    </source>
</evidence>
<dbReference type="PANTHER" id="PTHR10822">
    <property type="entry name" value="GLYPICAN"/>
    <property type="match status" value="1"/>
</dbReference>
<keyword evidence="3" id="KW-1003">Cell membrane</keyword>
<dbReference type="Proteomes" id="UP001219934">
    <property type="component" value="Unassembled WGS sequence"/>
</dbReference>
<evidence type="ECO:0000256" key="11">
    <source>
        <dbReference type="RuleBase" id="RU003518"/>
    </source>
</evidence>
<comment type="function">
    <text evidence="12">Cell surface proteoglycan.</text>
</comment>
<keyword evidence="4 12" id="KW-0336">GPI-anchor</keyword>
<evidence type="ECO:0000313" key="14">
    <source>
        <dbReference type="EMBL" id="KAJ4919725.1"/>
    </source>
</evidence>
<dbReference type="InterPro" id="IPR001863">
    <property type="entry name" value="Glypican"/>
</dbReference>
<evidence type="ECO:0000256" key="3">
    <source>
        <dbReference type="ARBA" id="ARBA00022475"/>
    </source>
</evidence>
<sequence length="168" mass="18778">MSRGICPRVNSCGSFWILSAVIFAAHLIDVDAYSCHEVKTAFQLRQVGPLHRVPETPGTDVDLMICKHQGPSCCTRKMEESYQLAVKRETLQNIQSYSYELEHLISGHSDAFQVLSSSWKQTFRTVCKENEDEEDEGSPDFQDVVLSSLLRDGCSTENSRVGRMGGGE</sequence>
<proteinExistence type="inferred from homology"/>
<dbReference type="GO" id="GO:1905475">
    <property type="term" value="P:regulation of protein localization to membrane"/>
    <property type="evidence" value="ECO:0007669"/>
    <property type="project" value="TreeGrafter"/>
</dbReference>
<dbReference type="AlphaFoldDB" id="A0AAD6F3W8"/>
<dbReference type="EMBL" id="JAPTMU010000260">
    <property type="protein sequence ID" value="KAJ4919725.1"/>
    <property type="molecule type" value="Genomic_DNA"/>
</dbReference>
<keyword evidence="5 13" id="KW-0732">Signal</keyword>
<feature type="signal peptide" evidence="13">
    <location>
        <begin position="1"/>
        <end position="32"/>
    </location>
</feature>
<protein>
    <submittedName>
        <fullName evidence="14">Uncharacterized protein</fullName>
    </submittedName>
</protein>
<evidence type="ECO:0000256" key="2">
    <source>
        <dbReference type="ARBA" id="ARBA00010260"/>
    </source>
</evidence>
<reference evidence="14" key="1">
    <citation type="submission" date="2022-11" db="EMBL/GenBank/DDBJ databases">
        <title>Chromosome-level genome of Pogonophryne albipinna.</title>
        <authorList>
            <person name="Jo E."/>
        </authorList>
    </citation>
    <scope>NUCLEOTIDE SEQUENCE</scope>
    <source>
        <strain evidence="14">SGF0006</strain>
        <tissue evidence="14">Muscle</tissue>
    </source>
</reference>
<comment type="similarity">
    <text evidence="2 11">Belongs to the glypican family.</text>
</comment>
<keyword evidence="10 12" id="KW-0449">Lipoprotein</keyword>
<evidence type="ECO:0000256" key="8">
    <source>
        <dbReference type="ARBA" id="ARBA00023180"/>
    </source>
</evidence>
<evidence type="ECO:0000256" key="9">
    <source>
        <dbReference type="ARBA" id="ARBA00023207"/>
    </source>
</evidence>
<name>A0AAD6F3W8_9TELE</name>
<dbReference type="GO" id="GO:0009986">
    <property type="term" value="C:cell surface"/>
    <property type="evidence" value="ECO:0007669"/>
    <property type="project" value="TreeGrafter"/>
</dbReference>
<dbReference type="Pfam" id="PF01153">
    <property type="entry name" value="Glypican"/>
    <property type="match status" value="1"/>
</dbReference>
<dbReference type="GO" id="GO:0005886">
    <property type="term" value="C:plasma membrane"/>
    <property type="evidence" value="ECO:0007669"/>
    <property type="project" value="UniProtKB-SubCell"/>
</dbReference>
<keyword evidence="15" id="KW-1185">Reference proteome</keyword>
<keyword evidence="9 12" id="KW-0357">Heparan sulfate</keyword>
<evidence type="ECO:0000256" key="4">
    <source>
        <dbReference type="ARBA" id="ARBA00022622"/>
    </source>
</evidence>
<evidence type="ECO:0000256" key="6">
    <source>
        <dbReference type="ARBA" id="ARBA00022974"/>
    </source>
</evidence>